<name>A0ABR2IG84_9PEZI</name>
<feature type="compositionally biased region" description="Polar residues" evidence="1">
    <location>
        <begin position="157"/>
        <end position="166"/>
    </location>
</feature>
<evidence type="ECO:0008006" key="4">
    <source>
        <dbReference type="Google" id="ProtNLM"/>
    </source>
</evidence>
<feature type="region of interest" description="Disordered" evidence="1">
    <location>
        <begin position="60"/>
        <end position="184"/>
    </location>
</feature>
<evidence type="ECO:0000313" key="3">
    <source>
        <dbReference type="Proteomes" id="UP001390339"/>
    </source>
</evidence>
<evidence type="ECO:0000313" key="2">
    <source>
        <dbReference type="EMBL" id="KAK8862601.1"/>
    </source>
</evidence>
<feature type="compositionally biased region" description="Acidic residues" evidence="1">
    <location>
        <begin position="765"/>
        <end position="786"/>
    </location>
</feature>
<feature type="compositionally biased region" description="Polar residues" evidence="1">
    <location>
        <begin position="680"/>
        <end position="693"/>
    </location>
</feature>
<dbReference type="Gene3D" id="3.80.10.10">
    <property type="entry name" value="Ribonuclease Inhibitor"/>
    <property type="match status" value="1"/>
</dbReference>
<feature type="compositionally biased region" description="Acidic residues" evidence="1">
    <location>
        <begin position="713"/>
        <end position="724"/>
    </location>
</feature>
<gene>
    <name evidence="2" type="ORF">PGQ11_008836</name>
</gene>
<dbReference type="EMBL" id="JAPCWZ010000005">
    <property type="protein sequence ID" value="KAK8862601.1"/>
    <property type="molecule type" value="Genomic_DNA"/>
</dbReference>
<dbReference type="SUPFAM" id="SSF52047">
    <property type="entry name" value="RNI-like"/>
    <property type="match status" value="1"/>
</dbReference>
<reference evidence="2 3" key="1">
    <citation type="journal article" date="2024" name="IMA Fungus">
        <title>Apiospora arundinis, a panoply of carbohydrate-active enzymes and secondary metabolites.</title>
        <authorList>
            <person name="Sorensen T."/>
            <person name="Petersen C."/>
            <person name="Muurmann A.T."/>
            <person name="Christiansen J.V."/>
            <person name="Brundto M.L."/>
            <person name="Overgaard C.K."/>
            <person name="Boysen A.T."/>
            <person name="Wollenberg R.D."/>
            <person name="Larsen T.O."/>
            <person name="Sorensen J.L."/>
            <person name="Nielsen K.L."/>
            <person name="Sondergaard T.E."/>
        </authorList>
    </citation>
    <scope>NUCLEOTIDE SEQUENCE [LARGE SCALE GENOMIC DNA]</scope>
    <source>
        <strain evidence="2 3">AAU 773</strain>
    </source>
</reference>
<keyword evidence="3" id="KW-1185">Reference proteome</keyword>
<dbReference type="Proteomes" id="UP001390339">
    <property type="component" value="Unassembled WGS sequence"/>
</dbReference>
<evidence type="ECO:0000256" key="1">
    <source>
        <dbReference type="SAM" id="MobiDB-lite"/>
    </source>
</evidence>
<comment type="caution">
    <text evidence="2">The sequence shown here is derived from an EMBL/GenBank/DDBJ whole genome shotgun (WGS) entry which is preliminary data.</text>
</comment>
<protein>
    <recommendedName>
        <fullName evidence="4">F-box domain-containing protein</fullName>
    </recommendedName>
</protein>
<dbReference type="InterPro" id="IPR032675">
    <property type="entry name" value="LRR_dom_sf"/>
</dbReference>
<accession>A0ABR2IG84</accession>
<feature type="compositionally biased region" description="Basic and acidic residues" evidence="1">
    <location>
        <begin position="694"/>
        <end position="709"/>
    </location>
</feature>
<feature type="region of interest" description="Disordered" evidence="1">
    <location>
        <begin position="678"/>
        <end position="739"/>
    </location>
</feature>
<proteinExistence type="predicted"/>
<sequence length="786" mass="88995">MPRALDLATALGTSLAPTVKSAQVRLRSCPPPPPLVRLDSYLTCYATSHATSLRLNMASDSDEDFGADSDYKRPQTPTRRPPARNAKQKLPARSTRASTRNYHESSDDDLNGPVIDVDSDAADQAHSLDTSNKKRKRVTSSNQDVRRSKRTHRSAGSPKTPQSRTRSAPVKKKTPTNNRSVRTVAIGPQSPCSLAGDWARLPYLVWLNIFNELASPLRDLSAREDTGAQNEAKSTLLASARSSKILADPALTALYHTPLLPRREAAAQLLETLRTPPDSTMLNYRPKVVVLRIEVEENLSRKVFGTYLNLNELVQYLPRLQHIELYTALDAKPWRQLDKSVRWKYSPELFNALQSIPPMGNPDLIDEGLTYLPLESWSWSSRLIPLDWSMETLREIHAAPSFQSLRKITFINFQVPSVTSKTIDPIDIAAMDDPVIRDVASIISLMPRLEHLVFEASTVANGSLLEQLPKNLKHLELINCWEVDAEHMIDFLRDRGHSLQTMVLNHCQSLSLQFLPVLGSACPNLEEIHVDTKYFRHHEFYKDDKPFWEVFLRPDQIPTWPTKLRCIDMQHLQFSDHRAARSFCKSLETSAERLPHLRRLSIDIKLNSTLDKRTKLRNYWAPRLQTIFKRPMVVPTSITAALARQFEQQAVIEPGRRRSLKACATPIRRSIRLAEVLSSPDVTQDEASGTSGREASRRGQVKKEARRLGNESYDADGESDDELSNEINADPKKNTPVQRLCDVVEIQLDNSRVVEDKFHWGDFADNPESEPEAEDPDWNGQDLDFD</sequence>
<feature type="region of interest" description="Disordered" evidence="1">
    <location>
        <begin position="759"/>
        <end position="786"/>
    </location>
</feature>
<organism evidence="2 3">
    <name type="scientific">Apiospora arundinis</name>
    <dbReference type="NCBI Taxonomy" id="335852"/>
    <lineage>
        <taxon>Eukaryota</taxon>
        <taxon>Fungi</taxon>
        <taxon>Dikarya</taxon>
        <taxon>Ascomycota</taxon>
        <taxon>Pezizomycotina</taxon>
        <taxon>Sordariomycetes</taxon>
        <taxon>Xylariomycetidae</taxon>
        <taxon>Amphisphaeriales</taxon>
        <taxon>Apiosporaceae</taxon>
        <taxon>Apiospora</taxon>
    </lineage>
</organism>